<evidence type="ECO:0000256" key="2">
    <source>
        <dbReference type="ARBA" id="ARBA00022448"/>
    </source>
</evidence>
<protein>
    <submittedName>
        <fullName evidence="12">ABC-type multidrug transport system fused ATPase/permease subunit</fullName>
    </submittedName>
</protein>
<dbReference type="PROSITE" id="PS50893">
    <property type="entry name" value="ABC_TRANSPORTER_2"/>
    <property type="match status" value="1"/>
</dbReference>
<dbReference type="InterPro" id="IPR003593">
    <property type="entry name" value="AAA+_ATPase"/>
</dbReference>
<evidence type="ECO:0000256" key="9">
    <source>
        <dbReference type="SAM" id="Phobius"/>
    </source>
</evidence>
<dbReference type="GO" id="GO:0016887">
    <property type="term" value="F:ATP hydrolysis activity"/>
    <property type="evidence" value="ECO:0007669"/>
    <property type="project" value="InterPro"/>
</dbReference>
<dbReference type="GO" id="GO:0005886">
    <property type="term" value="C:plasma membrane"/>
    <property type="evidence" value="ECO:0007669"/>
    <property type="project" value="UniProtKB-SubCell"/>
</dbReference>
<dbReference type="PROSITE" id="PS50929">
    <property type="entry name" value="ABC_TM1F"/>
    <property type="match status" value="1"/>
</dbReference>
<dbReference type="InterPro" id="IPR017871">
    <property type="entry name" value="ABC_transporter-like_CS"/>
</dbReference>
<keyword evidence="2" id="KW-0813">Transport</keyword>
<comment type="subcellular location">
    <subcellularLocation>
        <location evidence="1">Cell membrane</location>
        <topology evidence="1">Multi-pass membrane protein</topology>
    </subcellularLocation>
</comment>
<evidence type="ECO:0000313" key="13">
    <source>
        <dbReference type="Proteomes" id="UP000245390"/>
    </source>
</evidence>
<evidence type="ECO:0000313" key="12">
    <source>
        <dbReference type="EMBL" id="PWK55218.1"/>
    </source>
</evidence>
<keyword evidence="3" id="KW-1003">Cell membrane</keyword>
<dbReference type="Pfam" id="PF00664">
    <property type="entry name" value="ABC_membrane"/>
    <property type="match status" value="1"/>
</dbReference>
<feature type="transmembrane region" description="Helical" evidence="9">
    <location>
        <begin position="72"/>
        <end position="89"/>
    </location>
</feature>
<dbReference type="GO" id="GO:0015421">
    <property type="term" value="F:ABC-type oligopeptide transporter activity"/>
    <property type="evidence" value="ECO:0007669"/>
    <property type="project" value="TreeGrafter"/>
</dbReference>
<dbReference type="SMART" id="SM00382">
    <property type="entry name" value="AAA"/>
    <property type="match status" value="1"/>
</dbReference>
<evidence type="ECO:0000259" key="11">
    <source>
        <dbReference type="PROSITE" id="PS50929"/>
    </source>
</evidence>
<dbReference type="CDD" id="cd18552">
    <property type="entry name" value="ABC_6TM_MsbA_like"/>
    <property type="match status" value="1"/>
</dbReference>
<dbReference type="AlphaFoldDB" id="A0A316G328"/>
<feature type="transmembrane region" description="Helical" evidence="9">
    <location>
        <begin position="155"/>
        <end position="172"/>
    </location>
</feature>
<accession>A0A316G328</accession>
<dbReference type="Proteomes" id="UP000245390">
    <property type="component" value="Unassembled WGS sequence"/>
</dbReference>
<feature type="transmembrane region" description="Helical" evidence="9">
    <location>
        <begin position="36"/>
        <end position="57"/>
    </location>
</feature>
<feature type="domain" description="ABC transmembrane type-1" evidence="11">
    <location>
        <begin position="37"/>
        <end position="319"/>
    </location>
</feature>
<name>A0A316G328_9RHOB</name>
<dbReference type="InterPro" id="IPR003439">
    <property type="entry name" value="ABC_transporter-like_ATP-bd"/>
</dbReference>
<gene>
    <name evidence="12" type="ORF">C8D95_10897</name>
</gene>
<evidence type="ECO:0000256" key="6">
    <source>
        <dbReference type="ARBA" id="ARBA00022840"/>
    </source>
</evidence>
<evidence type="ECO:0000259" key="10">
    <source>
        <dbReference type="PROSITE" id="PS50893"/>
    </source>
</evidence>
<dbReference type="PROSITE" id="PS00211">
    <property type="entry name" value="ABC_TRANSPORTER_1"/>
    <property type="match status" value="1"/>
</dbReference>
<dbReference type="GO" id="GO:0005524">
    <property type="term" value="F:ATP binding"/>
    <property type="evidence" value="ECO:0007669"/>
    <property type="project" value="UniProtKB-KW"/>
</dbReference>
<dbReference type="InterPro" id="IPR036640">
    <property type="entry name" value="ABC1_TM_sf"/>
</dbReference>
<feature type="domain" description="ABC transporter" evidence="10">
    <location>
        <begin position="355"/>
        <end position="588"/>
    </location>
</feature>
<keyword evidence="6" id="KW-0067">ATP-binding</keyword>
<dbReference type="Gene3D" id="3.40.50.300">
    <property type="entry name" value="P-loop containing nucleotide triphosphate hydrolases"/>
    <property type="match status" value="1"/>
</dbReference>
<evidence type="ECO:0000256" key="7">
    <source>
        <dbReference type="ARBA" id="ARBA00022989"/>
    </source>
</evidence>
<dbReference type="InterPro" id="IPR011527">
    <property type="entry name" value="ABC1_TM_dom"/>
</dbReference>
<evidence type="ECO:0000256" key="5">
    <source>
        <dbReference type="ARBA" id="ARBA00022741"/>
    </source>
</evidence>
<dbReference type="Gene3D" id="1.20.1560.10">
    <property type="entry name" value="ABC transporter type 1, transmembrane domain"/>
    <property type="match status" value="1"/>
</dbReference>
<keyword evidence="13" id="KW-1185">Reference proteome</keyword>
<evidence type="ECO:0000256" key="3">
    <source>
        <dbReference type="ARBA" id="ARBA00022475"/>
    </source>
</evidence>
<dbReference type="PANTHER" id="PTHR43394">
    <property type="entry name" value="ATP-DEPENDENT PERMEASE MDL1, MITOCHONDRIAL"/>
    <property type="match status" value="1"/>
</dbReference>
<feature type="transmembrane region" description="Helical" evidence="9">
    <location>
        <begin position="178"/>
        <end position="198"/>
    </location>
</feature>
<keyword evidence="5" id="KW-0547">Nucleotide-binding</keyword>
<sequence length="593" mass="63918">MADTVTTGSGYTGSATERGLLSWVWHDYLRPHMGRLAIAMIFMAIEGAMLGAISYIVQPMFDQVFVAKDRGAVYWVAGALGGIFILRAISDFSHRVIMNGIGLDIITAMQRDMVRHLLTLDSAYFQANPPGTLIERVRGDTTVANQIWMQVLGTAWREVVSIAALLAVAISVDWRWTLVAIAGLPVLIGPILGMQRYVRKKSFAAREAAAKLSTRLDEIFHGVNTIKLNTSEAHESERFETVMRRYMGQEMKARIGRAGVPSTMDVVAAFGFAGVVIYGGNEIIDGEKTVGEFMSFFTAMGLLFEPMRRIANISANWQSARASLERIQSVFQAAPTILSSARASAAPSDPGGADVVFEDAVVAYGGERALNGATFTARAGETTALVGASGAGKSTLFSALTRLVDVEAGRILVGGVPVREMSLPDLRALFSVVTQDAPMFDETLRDNITLATPGVDEARLRSALNAAHLEAFVDGLPRGLDTPAGPRGSQLSGGQRQRVAIARAILRDAPILLLDEATSALDAESEARVQEALETLSQGRTTLVIAHRLSTVRRADKIVVMEAGRVVDEGRHDELMDRGGVYARLHALQFSAT</sequence>
<dbReference type="SUPFAM" id="SSF52540">
    <property type="entry name" value="P-loop containing nucleoside triphosphate hydrolases"/>
    <property type="match status" value="1"/>
</dbReference>
<dbReference type="EMBL" id="QGGV01000008">
    <property type="protein sequence ID" value="PWK55218.1"/>
    <property type="molecule type" value="Genomic_DNA"/>
</dbReference>
<dbReference type="PANTHER" id="PTHR43394:SF1">
    <property type="entry name" value="ATP-BINDING CASSETTE SUB-FAMILY B MEMBER 10, MITOCHONDRIAL"/>
    <property type="match status" value="1"/>
</dbReference>
<organism evidence="12 13">
    <name type="scientific">Silicimonas algicola</name>
    <dbReference type="NCBI Taxonomy" id="1826607"/>
    <lineage>
        <taxon>Bacteria</taxon>
        <taxon>Pseudomonadati</taxon>
        <taxon>Pseudomonadota</taxon>
        <taxon>Alphaproteobacteria</taxon>
        <taxon>Rhodobacterales</taxon>
        <taxon>Paracoccaceae</taxon>
    </lineage>
</organism>
<dbReference type="InterPro" id="IPR027417">
    <property type="entry name" value="P-loop_NTPase"/>
</dbReference>
<reference evidence="12 13" key="1">
    <citation type="submission" date="2018-05" db="EMBL/GenBank/DDBJ databases">
        <title>Genomic Encyclopedia of Type Strains, Phase IV (KMG-IV): sequencing the most valuable type-strain genomes for metagenomic binning, comparative biology and taxonomic classification.</title>
        <authorList>
            <person name="Goeker M."/>
        </authorList>
    </citation>
    <scope>NUCLEOTIDE SEQUENCE [LARGE SCALE GENOMIC DNA]</scope>
    <source>
        <strain evidence="12 13">DSM 103371</strain>
    </source>
</reference>
<dbReference type="SUPFAM" id="SSF90123">
    <property type="entry name" value="ABC transporter transmembrane region"/>
    <property type="match status" value="1"/>
</dbReference>
<evidence type="ECO:0000256" key="1">
    <source>
        <dbReference type="ARBA" id="ARBA00004651"/>
    </source>
</evidence>
<comment type="caution">
    <text evidence="12">The sequence shown here is derived from an EMBL/GenBank/DDBJ whole genome shotgun (WGS) entry which is preliminary data.</text>
</comment>
<dbReference type="Pfam" id="PF00005">
    <property type="entry name" value="ABC_tran"/>
    <property type="match status" value="1"/>
</dbReference>
<proteinExistence type="predicted"/>
<keyword evidence="7 9" id="KW-1133">Transmembrane helix</keyword>
<dbReference type="RefSeq" id="WP_241239825.1">
    <property type="nucleotide sequence ID" value="NZ_CP034588.1"/>
</dbReference>
<evidence type="ECO:0000256" key="4">
    <source>
        <dbReference type="ARBA" id="ARBA00022692"/>
    </source>
</evidence>
<keyword evidence="8 9" id="KW-0472">Membrane</keyword>
<dbReference type="InterPro" id="IPR039421">
    <property type="entry name" value="Type_1_exporter"/>
</dbReference>
<dbReference type="FunFam" id="3.40.50.300:FF:000221">
    <property type="entry name" value="Multidrug ABC transporter ATP-binding protein"/>
    <property type="match status" value="1"/>
</dbReference>
<keyword evidence="4 9" id="KW-0812">Transmembrane</keyword>
<evidence type="ECO:0000256" key="8">
    <source>
        <dbReference type="ARBA" id="ARBA00023136"/>
    </source>
</evidence>